<accession>A0AA91TV47</accession>
<sequence>MSELTREQFIEREYESWKERFKVPYEQEFNVKAMFELQWQYSKTPSDHIKTKRDILETIQRILQGMRLEPVYKVDEHRRLIVFVNNDHQIATLHEMFKFMLNNKLIIEDLKMNSVRCKSVLETKNLAIDIEVPKSELSYRGIRADYVLNLTSNKEIDEYFKDKNLL</sequence>
<proteinExistence type="predicted"/>
<gene>
    <name evidence="1" type="ORF">CHH57_02210</name>
</gene>
<reference evidence="1 2" key="1">
    <citation type="submission" date="2017-07" db="EMBL/GenBank/DDBJ databases">
        <title>Isolation and whole genome analysis of endospore-forming bacteria from heroin.</title>
        <authorList>
            <person name="Kalinowski J."/>
            <person name="Ahrens B."/>
            <person name="Al-Dilaimi A."/>
            <person name="Winkler A."/>
            <person name="Wibberg D."/>
            <person name="Schleenbecker U."/>
            <person name="Ruckert C."/>
            <person name="Wolfel R."/>
            <person name="Grass G."/>
        </authorList>
    </citation>
    <scope>NUCLEOTIDE SEQUENCE [LARGE SCALE GENOMIC DNA]</scope>
    <source>
        <strain evidence="1 2">7521-2</strain>
    </source>
</reference>
<dbReference type="EMBL" id="NPBQ01000016">
    <property type="protein sequence ID" value="PAD84865.1"/>
    <property type="molecule type" value="Genomic_DNA"/>
</dbReference>
<dbReference type="AlphaFoldDB" id="A0AA91TV47"/>
<comment type="caution">
    <text evidence="1">The sequence shown here is derived from an EMBL/GenBank/DDBJ whole genome shotgun (WGS) entry which is preliminary data.</text>
</comment>
<dbReference type="RefSeq" id="WP_095328694.1">
    <property type="nucleotide sequence ID" value="NZ_NPBQ01000016.1"/>
</dbReference>
<evidence type="ECO:0000313" key="2">
    <source>
        <dbReference type="Proteomes" id="UP000216961"/>
    </source>
</evidence>
<protein>
    <submittedName>
        <fullName evidence="1">Uncharacterized protein</fullName>
    </submittedName>
</protein>
<evidence type="ECO:0000313" key="1">
    <source>
        <dbReference type="EMBL" id="PAD84865.1"/>
    </source>
</evidence>
<organism evidence="1 2">
    <name type="scientific">Niallia circulans</name>
    <name type="common">Bacillus circulans</name>
    <dbReference type="NCBI Taxonomy" id="1397"/>
    <lineage>
        <taxon>Bacteria</taxon>
        <taxon>Bacillati</taxon>
        <taxon>Bacillota</taxon>
        <taxon>Bacilli</taxon>
        <taxon>Bacillales</taxon>
        <taxon>Bacillaceae</taxon>
        <taxon>Niallia</taxon>
    </lineage>
</organism>
<name>A0AA91TV47_NIACI</name>
<dbReference type="Proteomes" id="UP000216961">
    <property type="component" value="Unassembled WGS sequence"/>
</dbReference>